<feature type="transmembrane region" description="Helical" evidence="1">
    <location>
        <begin position="27"/>
        <end position="49"/>
    </location>
</feature>
<keyword evidence="3" id="KW-1185">Reference proteome</keyword>
<feature type="transmembrane region" description="Helical" evidence="1">
    <location>
        <begin position="89"/>
        <end position="110"/>
    </location>
</feature>
<comment type="subcellular location">
    <subcellularLocation>
        <location evidence="1">Cell membrane</location>
        <topology evidence="1">Multi-pass membrane protein</topology>
    </subcellularLocation>
</comment>
<dbReference type="NCBIfam" id="TIGR00697">
    <property type="entry name" value="queuosine precursor transporter"/>
    <property type="match status" value="1"/>
</dbReference>
<keyword evidence="1" id="KW-1003">Cell membrane</keyword>
<keyword evidence="1" id="KW-1133">Transmembrane helix</keyword>
<keyword evidence="1" id="KW-0813">Transport</keyword>
<keyword evidence="1" id="KW-0812">Transmembrane</keyword>
<dbReference type="Pfam" id="PF02592">
    <property type="entry name" value="Vut_1"/>
    <property type="match status" value="1"/>
</dbReference>
<dbReference type="InParanoid" id="L0HC38"/>
<dbReference type="EMBL" id="CP003167">
    <property type="protein sequence ID" value="AGB02297.1"/>
    <property type="molecule type" value="Genomic_DNA"/>
</dbReference>
<dbReference type="HAMAP" id="MF_02088">
    <property type="entry name" value="Q_prec_transport"/>
    <property type="match status" value="1"/>
</dbReference>
<protein>
    <recommendedName>
        <fullName evidence="1">Probable queuosine precursor transporter</fullName>
        <shortName evidence="1">Q precursor transporter</shortName>
    </recommendedName>
</protein>
<dbReference type="HOGENOM" id="CLU_075503_0_1_2"/>
<feature type="transmembrane region" description="Helical" evidence="1">
    <location>
        <begin position="56"/>
        <end position="77"/>
    </location>
</feature>
<feature type="transmembrane region" description="Helical" evidence="1">
    <location>
        <begin position="131"/>
        <end position="154"/>
    </location>
</feature>
<organism evidence="2 3">
    <name type="scientific">Methanoregula formicica (strain DSM 22288 / NBRC 105244 / SMSP)</name>
    <dbReference type="NCBI Taxonomy" id="593750"/>
    <lineage>
        <taxon>Archaea</taxon>
        <taxon>Methanobacteriati</taxon>
        <taxon>Methanobacteriota</taxon>
        <taxon>Stenosarchaea group</taxon>
        <taxon>Methanomicrobia</taxon>
        <taxon>Methanomicrobiales</taxon>
        <taxon>Methanoregulaceae</taxon>
        <taxon>Methanoregula</taxon>
    </lineage>
</organism>
<feature type="transmembrane region" description="Helical" evidence="1">
    <location>
        <begin position="195"/>
        <end position="218"/>
    </location>
</feature>
<dbReference type="GO" id="GO:0005886">
    <property type="term" value="C:plasma membrane"/>
    <property type="evidence" value="ECO:0007669"/>
    <property type="project" value="UniProtKB-SubCell"/>
</dbReference>
<comment type="function">
    <text evidence="1">Involved in the import of queuosine (Q) precursors, required for Q precursor salvage.</text>
</comment>
<proteinExistence type="inferred from homology"/>
<keyword evidence="1" id="KW-0472">Membrane</keyword>
<comment type="similarity">
    <text evidence="1">Belongs to the vitamin uptake transporter (VUT/ECF) (TC 2.A.88) family. Q precursor transporter subfamily.</text>
</comment>
<dbReference type="RefSeq" id="WP_015285260.1">
    <property type="nucleotide sequence ID" value="NC_019943.1"/>
</dbReference>
<dbReference type="PANTHER" id="PTHR34300">
    <property type="entry name" value="QUEUOSINE PRECURSOR TRANSPORTER-RELATED"/>
    <property type="match status" value="1"/>
</dbReference>
<evidence type="ECO:0000256" key="1">
    <source>
        <dbReference type="HAMAP-Rule" id="MF_02088"/>
    </source>
</evidence>
<reference evidence="3" key="1">
    <citation type="submission" date="2011-12" db="EMBL/GenBank/DDBJ databases">
        <title>Complete sequence of Methanoregula formicicum SMSP.</title>
        <authorList>
            <person name="Lucas S."/>
            <person name="Han J."/>
            <person name="Lapidus A."/>
            <person name="Cheng J.-F."/>
            <person name="Goodwin L."/>
            <person name="Pitluck S."/>
            <person name="Peters L."/>
            <person name="Ovchinnikova G."/>
            <person name="Teshima H."/>
            <person name="Detter J.C."/>
            <person name="Han C."/>
            <person name="Tapia R."/>
            <person name="Land M."/>
            <person name="Hauser L."/>
            <person name="Kyrpides N."/>
            <person name="Ivanova N."/>
            <person name="Pagani I."/>
            <person name="Imachi H."/>
            <person name="Tamaki H."/>
            <person name="Sekiguchi Y."/>
            <person name="Kamagata Y."/>
            <person name="Cadillo-Quiroz H."/>
            <person name="Zinder S."/>
            <person name="Liu W.-T."/>
            <person name="Woyke T."/>
        </authorList>
    </citation>
    <scope>NUCLEOTIDE SEQUENCE [LARGE SCALE GENOMIC DNA]</scope>
    <source>
        <strain evidence="3">DSM 22288 / NBRC 105244 / SMSP</strain>
    </source>
</reference>
<dbReference type="PANTHER" id="PTHR34300:SF2">
    <property type="entry name" value="QUEUOSINE PRECURSOR TRANSPORTER-RELATED"/>
    <property type="match status" value="1"/>
</dbReference>
<reference evidence="2 3" key="2">
    <citation type="journal article" date="2014" name="Genome Announc.">
        <title>Complete Genome Sequence of Methanoregula formicica SMSPT, a Mesophilic Hydrogenotrophic Methanogen Isolated from a Methanogenic Upflow Anaerobic Sludge Blanket Reactor.</title>
        <authorList>
            <person name="Yamamoto K."/>
            <person name="Tamaki H."/>
            <person name="Cadillo-Quiroz H."/>
            <person name="Imachi H."/>
            <person name="Kyrpides N."/>
            <person name="Woyke T."/>
            <person name="Goodwin L."/>
            <person name="Zinder S.H."/>
            <person name="Kamagata Y."/>
            <person name="Liu W.T."/>
        </authorList>
    </citation>
    <scope>NUCLEOTIDE SEQUENCE [LARGE SCALE GENOMIC DNA]</scope>
    <source>
        <strain evidence="3">DSM 22288 / NBRC 105244 / SMSP</strain>
    </source>
</reference>
<dbReference type="eggNOG" id="arCOG04284">
    <property type="taxonomic scope" value="Archaea"/>
</dbReference>
<dbReference type="KEGG" id="mfo:Metfor_1254"/>
<dbReference type="InterPro" id="IPR003744">
    <property type="entry name" value="YhhQ"/>
</dbReference>
<dbReference type="AlphaFoldDB" id="L0HC38"/>
<dbReference type="OrthoDB" id="82146at2157"/>
<gene>
    <name evidence="2" type="ordered locus">Metfor_1254</name>
</gene>
<dbReference type="Proteomes" id="UP000010824">
    <property type="component" value="Chromosome"/>
</dbReference>
<sequence precursor="true">MLVWICWLLSLTLVTYASVRIVRRYPQYGFAALTGFYVVYLAASQVIAARVVDFDLGIYVFTAPASVLLYPFIAQVIDMINEVYGKAMTHAAIAIVFVSQVLLVIFFLMVNSLTPAAVFTHEAAWQDIFSMSIRITLASWIAFLVCSTIDAHIFSALKQRFLHRELAFRHHTMLNPYVWLRSSVSDAVSLTLDSIIFVTIAFLGVLPILPLMLGQIVIKNIIGFIDNPWFVWYKHMLKKGEIEGAGQQRAA</sequence>
<evidence type="ECO:0000313" key="3">
    <source>
        <dbReference type="Proteomes" id="UP000010824"/>
    </source>
</evidence>
<accession>L0HC38</accession>
<name>L0HC38_METFS</name>
<dbReference type="GeneID" id="14310567"/>
<evidence type="ECO:0000313" key="2">
    <source>
        <dbReference type="EMBL" id="AGB02297.1"/>
    </source>
</evidence>
<dbReference type="STRING" id="593750.Metfor_1254"/>
<dbReference type="GO" id="GO:0022857">
    <property type="term" value="F:transmembrane transporter activity"/>
    <property type="evidence" value="ECO:0007669"/>
    <property type="project" value="UniProtKB-UniRule"/>
</dbReference>